<accession>A0A2R4CDH1</accession>
<dbReference type="AlphaFoldDB" id="A0A2R4CDH1"/>
<dbReference type="PANTHER" id="PTHR38032:SF1">
    <property type="entry name" value="RNA-BINDING PROTEIN KHPB N-TERMINAL DOMAIN-CONTAINING PROTEIN"/>
    <property type="match status" value="1"/>
</dbReference>
<dbReference type="Pfam" id="PF20250">
    <property type="entry name" value="FapA_N"/>
    <property type="match status" value="1"/>
</dbReference>
<keyword evidence="3" id="KW-1185">Reference proteome</keyword>
<dbReference type="PANTHER" id="PTHR38032">
    <property type="entry name" value="POLYMERASE-RELATED"/>
    <property type="match status" value="1"/>
</dbReference>
<feature type="domain" description="Flagellar Assembly Protein A N-terminal region" evidence="1">
    <location>
        <begin position="114"/>
        <end position="269"/>
    </location>
</feature>
<dbReference type="InterPro" id="IPR046866">
    <property type="entry name" value="FapA_N"/>
</dbReference>
<evidence type="ECO:0000313" key="2">
    <source>
        <dbReference type="EMBL" id="AVR97687.1"/>
    </source>
</evidence>
<proteinExistence type="predicted"/>
<dbReference type="RefSeq" id="WP_107143028.1">
    <property type="nucleotide sequence ID" value="NZ_CP028324.1"/>
</dbReference>
<dbReference type="OrthoDB" id="8578642at2"/>
<dbReference type="Proteomes" id="UP000240505">
    <property type="component" value="Chromosome"/>
</dbReference>
<protein>
    <recommendedName>
        <fullName evidence="1">Flagellar Assembly Protein A N-terminal region domain-containing protein</fullName>
    </recommendedName>
</protein>
<sequence>MGHQQTCDALAAKPALVVGSDGVGFHPASTGLERQAAVTQALAGAYFAQLDYERFQELLYDAKPGDPDEPPLRFAAAIVPFPPSRHTLYKSIRIAHGEATYVFEPVFVDTPEGAQAAMLTFDEFVADMWHKGVRCGIDAAVVRAGIASRKPLRCVVALRRDAVPGQDAAIVEATTALRRSNAPRELANGKLDLHTFQNRFPQVTARTRLLRKVPCTPGRRGVELSGASIEPPVPKDVELVGVAGTGTVIEHLDGTDWLVAAVQGFVNVDRKSGRISIGPKIVSREGVSTRTTGDLQLAGEYEEFGEVQENRLVEGGSITIHGDVFGRIVSRGGAITLRRNLMGGAATSAEGAIKVGGVAENAVLQTRAGEVDVGRAQSCIITGTKVRIGQATNCEIMADEVVIGSASGCAIAARSIVIDSAGPRQHNEMTLFALLPDTARLDGIIADRGERADAFGRLARRHLEAVAELTRRHDVRTYLALAPRLQRREVALDATQLQAFRRIAAQVAPVLQEIAQLSLAARQASGQQAAMREQAQAAQRDKDALGGAASCKVRLLAGDTVVRALPYDPDQGVPYDVPAKDVRMRLRAQAHARMAVGGGNSGTLEWAPQAQAEVALKA</sequence>
<reference evidence="2 3" key="1">
    <citation type="submission" date="2018-03" db="EMBL/GenBank/DDBJ databases">
        <title>Massilia armeniaca sp. nov., isolated from desert soil.</title>
        <authorList>
            <person name="Huang H."/>
            <person name="Ren M."/>
        </authorList>
    </citation>
    <scope>NUCLEOTIDE SEQUENCE [LARGE SCALE GENOMIC DNA]</scope>
    <source>
        <strain evidence="2 3">ZMN-3</strain>
    </source>
</reference>
<evidence type="ECO:0000259" key="1">
    <source>
        <dbReference type="Pfam" id="PF20250"/>
    </source>
</evidence>
<gene>
    <name evidence="2" type="ORF">C9I28_20135</name>
</gene>
<name>A0A2R4CDH1_9BURK</name>
<dbReference type="EMBL" id="CP028324">
    <property type="protein sequence ID" value="AVR97687.1"/>
    <property type="molecule type" value="Genomic_DNA"/>
</dbReference>
<evidence type="ECO:0000313" key="3">
    <source>
        <dbReference type="Proteomes" id="UP000240505"/>
    </source>
</evidence>
<dbReference type="KEGG" id="masz:C9I28_20135"/>
<dbReference type="InterPro" id="IPR005646">
    <property type="entry name" value="FapA"/>
</dbReference>
<organism evidence="2 3">
    <name type="scientific">Pseudoduganella armeniaca</name>
    <dbReference type="NCBI Taxonomy" id="2072590"/>
    <lineage>
        <taxon>Bacteria</taxon>
        <taxon>Pseudomonadati</taxon>
        <taxon>Pseudomonadota</taxon>
        <taxon>Betaproteobacteria</taxon>
        <taxon>Burkholderiales</taxon>
        <taxon>Oxalobacteraceae</taxon>
        <taxon>Telluria group</taxon>
        <taxon>Pseudoduganella</taxon>
    </lineage>
</organism>